<feature type="region of interest" description="Disordered" evidence="10">
    <location>
        <begin position="146"/>
        <end position="206"/>
    </location>
</feature>
<dbReference type="GO" id="GO:0005886">
    <property type="term" value="C:plasma membrane"/>
    <property type="evidence" value="ECO:0007669"/>
    <property type="project" value="UniProtKB-SubCell"/>
</dbReference>
<dbReference type="Proteomes" id="UP000070412">
    <property type="component" value="Unassembled WGS sequence"/>
</dbReference>
<feature type="compositionally biased region" description="Low complexity" evidence="10">
    <location>
        <begin position="30"/>
        <end position="40"/>
    </location>
</feature>
<dbReference type="FunFam" id="3.40.50.300:FF:000475">
    <property type="entry name" value="GTP-binding protein Rhes"/>
    <property type="match status" value="1"/>
</dbReference>
<dbReference type="InterPro" id="IPR005225">
    <property type="entry name" value="Small_GTP-bd"/>
</dbReference>
<dbReference type="SUPFAM" id="SSF52540">
    <property type="entry name" value="P-loop containing nucleoside triphosphate hydrolases"/>
    <property type="match status" value="1"/>
</dbReference>
<evidence type="ECO:0000256" key="9">
    <source>
        <dbReference type="ARBA" id="ARBA00038061"/>
    </source>
</evidence>
<dbReference type="SMART" id="SM00174">
    <property type="entry name" value="RHO"/>
    <property type="match status" value="1"/>
</dbReference>
<dbReference type="PANTHER" id="PTHR46149">
    <property type="entry name" value="MIP08469P"/>
    <property type="match status" value="1"/>
</dbReference>
<evidence type="ECO:0000256" key="1">
    <source>
        <dbReference type="ARBA" id="ARBA00004193"/>
    </source>
</evidence>
<feature type="compositionally biased region" description="Basic residues" evidence="10">
    <location>
        <begin position="433"/>
        <end position="443"/>
    </location>
</feature>
<gene>
    <name evidence="11" type="ORF">SSS_7765</name>
</gene>
<feature type="compositionally biased region" description="Polar residues" evidence="10">
    <location>
        <begin position="146"/>
        <end position="163"/>
    </location>
</feature>
<sequence>MQSYHWSLSPSKRDSLTSPTALVKADSHGSSSLSSSQSFPSPSPMTSPQPPSTSPLSQISPPPPPPVTPSLQSPKHHLQPPIQSTATPISLQTIEPNQLNERRLVKSPDLLNNYQYGVLSPNTPPLSRRRRYSKLHLRIASELSVDQNETGFSESRSNNFYDGNNSSNNNSQQQSNLSTKFGSNNNSNNNNNNGKSVNNNNSNQNKQKERYRIVILGSSAVGKTAIVEQFLYGSFPDTHCATVEELHKGEYQIPGGGCIPLEILDTSGSFEFPAMRRLAISTGDAFALVYSIDDQSSFEEIKNIRETILQVKAGCNPMPPIVVVGNKNDLDPSRRQVKMELAECECIDWEYGFVECSAKNNVNIINIFSCMLIQARLNGTLNVSLLSSSSASKNMNSYKGHQADISRLHQRRRSSLPISELFHRSLSNNRSDQHHHHHHHRGGRSGQQHSSSFTKNSCSPS</sequence>
<keyword evidence="2" id="KW-1003">Cell membrane</keyword>
<keyword evidence="6" id="KW-0472">Membrane</keyword>
<keyword evidence="13" id="KW-1185">Reference proteome</keyword>
<reference evidence="13" key="1">
    <citation type="journal article" date="2020" name="PLoS Negl. Trop. Dis.">
        <title>High-quality nuclear genome for Sarcoptes scabiei-A critical resource for a neglected parasite.</title>
        <authorList>
            <person name="Korhonen P.K."/>
            <person name="Gasser R.B."/>
            <person name="Ma G."/>
            <person name="Wang T."/>
            <person name="Stroehlein A.J."/>
            <person name="Young N.D."/>
            <person name="Ang C.S."/>
            <person name="Fernando D.D."/>
            <person name="Lu H.C."/>
            <person name="Taylor S."/>
            <person name="Reynolds S.L."/>
            <person name="Mofiz E."/>
            <person name="Najaraj S.H."/>
            <person name="Gowda H."/>
            <person name="Madugundu A."/>
            <person name="Renuse S."/>
            <person name="Holt D."/>
            <person name="Pandey A."/>
            <person name="Papenfuss A.T."/>
            <person name="Fischer K."/>
        </authorList>
    </citation>
    <scope>NUCLEOTIDE SEQUENCE [LARGE SCALE GENOMIC DNA]</scope>
</reference>
<proteinExistence type="inferred from homology"/>
<dbReference type="OrthoDB" id="265044at2759"/>
<evidence type="ECO:0000313" key="11">
    <source>
        <dbReference type="EMBL" id="KAF7493001.1"/>
    </source>
</evidence>
<dbReference type="GO" id="GO:0003924">
    <property type="term" value="F:GTPase activity"/>
    <property type="evidence" value="ECO:0007669"/>
    <property type="project" value="InterPro"/>
</dbReference>
<dbReference type="PROSITE" id="PS51421">
    <property type="entry name" value="RAS"/>
    <property type="match status" value="1"/>
</dbReference>
<dbReference type="InterPro" id="IPR052236">
    <property type="entry name" value="Small_GTPase_RasD"/>
</dbReference>
<dbReference type="GO" id="GO:0005525">
    <property type="term" value="F:GTP binding"/>
    <property type="evidence" value="ECO:0007669"/>
    <property type="project" value="UniProtKB-KW"/>
</dbReference>
<dbReference type="SMART" id="SM00173">
    <property type="entry name" value="RAS"/>
    <property type="match status" value="1"/>
</dbReference>
<evidence type="ECO:0000313" key="12">
    <source>
        <dbReference type="EnsemblMetazoa" id="KAF7493001.1"/>
    </source>
</evidence>
<dbReference type="InterPro" id="IPR001806">
    <property type="entry name" value="Small_GTPase"/>
</dbReference>
<name>A0A834RAF8_SARSC</name>
<keyword evidence="4" id="KW-0547">Nucleotide-binding</keyword>
<evidence type="ECO:0000256" key="8">
    <source>
        <dbReference type="ARBA" id="ARBA00023289"/>
    </source>
</evidence>
<feature type="compositionally biased region" description="Low complexity" evidence="10">
    <location>
        <begin position="164"/>
        <end position="205"/>
    </location>
</feature>
<comment type="similarity">
    <text evidence="9">Belongs to the small GTPase superfamily. RasD family.</text>
</comment>
<dbReference type="PANTHER" id="PTHR46149:SF7">
    <property type="entry name" value="GTP-BINDING PROTEIN DI-RAS2"/>
    <property type="match status" value="1"/>
</dbReference>
<keyword evidence="7" id="KW-0449">Lipoprotein</keyword>
<evidence type="ECO:0000256" key="5">
    <source>
        <dbReference type="ARBA" id="ARBA00023134"/>
    </source>
</evidence>
<evidence type="ECO:0000256" key="7">
    <source>
        <dbReference type="ARBA" id="ARBA00023288"/>
    </source>
</evidence>
<keyword evidence="8" id="KW-0636">Prenylation</keyword>
<keyword evidence="5" id="KW-0342">GTP-binding</keyword>
<reference evidence="11" key="2">
    <citation type="submission" date="2020-01" db="EMBL/GenBank/DDBJ databases">
        <authorList>
            <person name="Korhonen P.K.K."/>
            <person name="Guangxu M.G."/>
            <person name="Wang T.W."/>
            <person name="Stroehlein A.J.S."/>
            <person name="Young N.D."/>
            <person name="Ang C.-S.A."/>
            <person name="Fernando D.W.F."/>
            <person name="Lu H.L."/>
            <person name="Taylor S.T."/>
            <person name="Ehtesham M.E.M."/>
            <person name="Najaraj S.H.N."/>
            <person name="Harsha G.H.G."/>
            <person name="Madugundu A.M."/>
            <person name="Renuse S.R."/>
            <person name="Holt D.H."/>
            <person name="Pandey A.P."/>
            <person name="Papenfuss A.P."/>
            <person name="Gasser R.B.G."/>
            <person name="Fischer K.F."/>
        </authorList>
    </citation>
    <scope>NUCLEOTIDE SEQUENCE</scope>
    <source>
        <strain evidence="11">SSS_KF_BRIS2020</strain>
    </source>
</reference>
<comment type="subcellular location">
    <subcellularLocation>
        <location evidence="1">Cell membrane</location>
        <topology evidence="1">Lipid-anchor</topology>
    </subcellularLocation>
</comment>
<feature type="region of interest" description="Disordered" evidence="10">
    <location>
        <begin position="1"/>
        <end position="82"/>
    </location>
</feature>
<dbReference type="AlphaFoldDB" id="A0A834RAF8"/>
<evidence type="ECO:0000256" key="6">
    <source>
        <dbReference type="ARBA" id="ARBA00023136"/>
    </source>
</evidence>
<feature type="compositionally biased region" description="Pro residues" evidence="10">
    <location>
        <begin position="41"/>
        <end position="53"/>
    </location>
</feature>
<evidence type="ECO:0000256" key="4">
    <source>
        <dbReference type="ARBA" id="ARBA00022741"/>
    </source>
</evidence>
<dbReference type="Gene3D" id="3.40.50.300">
    <property type="entry name" value="P-loop containing nucleotide triphosphate hydrolases"/>
    <property type="match status" value="1"/>
</dbReference>
<dbReference type="NCBIfam" id="TIGR00231">
    <property type="entry name" value="small_GTP"/>
    <property type="match status" value="1"/>
</dbReference>
<evidence type="ECO:0000313" key="13">
    <source>
        <dbReference type="Proteomes" id="UP000070412"/>
    </source>
</evidence>
<evidence type="ECO:0000256" key="10">
    <source>
        <dbReference type="SAM" id="MobiDB-lite"/>
    </source>
</evidence>
<dbReference type="InterPro" id="IPR027417">
    <property type="entry name" value="P-loop_NTPase"/>
</dbReference>
<reference evidence="12" key="3">
    <citation type="submission" date="2022-06" db="UniProtKB">
        <authorList>
            <consortium name="EnsemblMetazoa"/>
        </authorList>
    </citation>
    <scope>IDENTIFICATION</scope>
</reference>
<evidence type="ECO:0000256" key="3">
    <source>
        <dbReference type="ARBA" id="ARBA00022481"/>
    </source>
</evidence>
<dbReference type="Pfam" id="PF00071">
    <property type="entry name" value="Ras"/>
    <property type="match status" value="1"/>
</dbReference>
<dbReference type="PRINTS" id="PR00449">
    <property type="entry name" value="RASTRNSFRMNG"/>
</dbReference>
<dbReference type="SMART" id="SM00175">
    <property type="entry name" value="RAB"/>
    <property type="match status" value="1"/>
</dbReference>
<feature type="region of interest" description="Disordered" evidence="10">
    <location>
        <begin position="429"/>
        <end position="461"/>
    </location>
</feature>
<dbReference type="PROSITE" id="PS51419">
    <property type="entry name" value="RAB"/>
    <property type="match status" value="1"/>
</dbReference>
<dbReference type="EnsemblMetazoa" id="SSS_7765s_mrna">
    <property type="protein sequence ID" value="KAF7493001.1"/>
    <property type="gene ID" value="SSS_7765"/>
</dbReference>
<protein>
    <submittedName>
        <fullName evidence="11">Dexamethasone-induced Ras-related protein 1</fullName>
    </submittedName>
</protein>
<dbReference type="EMBL" id="WVUK01000056">
    <property type="protein sequence ID" value="KAF7493001.1"/>
    <property type="molecule type" value="Genomic_DNA"/>
</dbReference>
<keyword evidence="3" id="KW-0488">Methylation</keyword>
<feature type="compositionally biased region" description="Polar residues" evidence="10">
    <location>
        <begin position="1"/>
        <end position="20"/>
    </location>
</feature>
<evidence type="ECO:0000256" key="2">
    <source>
        <dbReference type="ARBA" id="ARBA00022475"/>
    </source>
</evidence>
<accession>A0A834RAF8</accession>
<organism evidence="11">
    <name type="scientific">Sarcoptes scabiei</name>
    <name type="common">Itch mite</name>
    <name type="synonym">Acarus scabiei</name>
    <dbReference type="NCBI Taxonomy" id="52283"/>
    <lineage>
        <taxon>Eukaryota</taxon>
        <taxon>Metazoa</taxon>
        <taxon>Ecdysozoa</taxon>
        <taxon>Arthropoda</taxon>
        <taxon>Chelicerata</taxon>
        <taxon>Arachnida</taxon>
        <taxon>Acari</taxon>
        <taxon>Acariformes</taxon>
        <taxon>Sarcoptiformes</taxon>
        <taxon>Astigmata</taxon>
        <taxon>Psoroptidia</taxon>
        <taxon>Sarcoptoidea</taxon>
        <taxon>Sarcoptidae</taxon>
        <taxon>Sarcoptinae</taxon>
        <taxon>Sarcoptes</taxon>
    </lineage>
</organism>